<keyword evidence="2" id="KW-0479">Metal-binding</keyword>
<feature type="binding site" evidence="2">
    <location>
        <position position="82"/>
    </location>
    <ligand>
        <name>Zn(2+)</name>
        <dbReference type="ChEBI" id="CHEBI:29105"/>
        <label>1</label>
        <note>catalytic</note>
    </ligand>
</feature>
<dbReference type="GO" id="GO:0005975">
    <property type="term" value="P:carbohydrate metabolic process"/>
    <property type="evidence" value="ECO:0007669"/>
    <property type="project" value="InterPro"/>
</dbReference>
<keyword evidence="4" id="KW-1185">Reference proteome</keyword>
<evidence type="ECO:0000256" key="2">
    <source>
        <dbReference type="PIRSR" id="PIRSR001359-3"/>
    </source>
</evidence>
<dbReference type="AlphaFoldDB" id="A0A1I0EIT2"/>
<reference evidence="4" key="1">
    <citation type="submission" date="2016-10" db="EMBL/GenBank/DDBJ databases">
        <authorList>
            <person name="Varghese N."/>
            <person name="Submissions S."/>
        </authorList>
    </citation>
    <scope>NUCLEOTIDE SEQUENCE [LARGE SCALE GENOMIC DNA]</scope>
    <source>
        <strain evidence="4">NLAE-zl-G277</strain>
    </source>
</reference>
<dbReference type="CDD" id="cd00947">
    <property type="entry name" value="TBP_aldolase_IIB"/>
    <property type="match status" value="1"/>
</dbReference>
<organism evidence="3 4">
    <name type="scientific">Enterocloster lavalensis</name>
    <dbReference type="NCBI Taxonomy" id="460384"/>
    <lineage>
        <taxon>Bacteria</taxon>
        <taxon>Bacillati</taxon>
        <taxon>Bacillota</taxon>
        <taxon>Clostridia</taxon>
        <taxon>Lachnospirales</taxon>
        <taxon>Lachnospiraceae</taxon>
        <taxon>Enterocloster</taxon>
    </lineage>
</organism>
<dbReference type="STRING" id="460384.SAMN05216313_106159"/>
<evidence type="ECO:0000313" key="4">
    <source>
        <dbReference type="Proteomes" id="UP000198508"/>
    </source>
</evidence>
<dbReference type="GO" id="GO:0008270">
    <property type="term" value="F:zinc ion binding"/>
    <property type="evidence" value="ECO:0007669"/>
    <property type="project" value="InterPro"/>
</dbReference>
<dbReference type="InterPro" id="IPR013785">
    <property type="entry name" value="Aldolase_TIM"/>
</dbReference>
<feature type="binding site" evidence="2">
    <location>
        <position position="175"/>
    </location>
    <ligand>
        <name>Zn(2+)</name>
        <dbReference type="ChEBI" id="CHEBI:29105"/>
        <label>1</label>
        <note>catalytic</note>
    </ligand>
</feature>
<evidence type="ECO:0000313" key="3">
    <source>
        <dbReference type="EMBL" id="SET45051.1"/>
    </source>
</evidence>
<dbReference type="PIRSF" id="PIRSF001359">
    <property type="entry name" value="F_bP_aldolase_II"/>
    <property type="match status" value="1"/>
</dbReference>
<comment type="cofactor">
    <cofactor evidence="2">
        <name>Zn(2+)</name>
        <dbReference type="ChEBI" id="CHEBI:29105"/>
    </cofactor>
    <text evidence="2">Binds 2 Zn(2+) ions per subunit. One is catalytic and the other provides a structural contribution.</text>
</comment>
<dbReference type="RefSeq" id="WP_092362247.1">
    <property type="nucleotide sequence ID" value="NZ_CABJCG010000004.1"/>
</dbReference>
<proteinExistence type="predicted"/>
<dbReference type="GeneID" id="93276639"/>
<dbReference type="GO" id="GO:0016832">
    <property type="term" value="F:aldehyde-lyase activity"/>
    <property type="evidence" value="ECO:0007669"/>
    <property type="project" value="InterPro"/>
</dbReference>
<feature type="active site" description="Proton donor" evidence="1">
    <location>
        <position position="81"/>
    </location>
</feature>
<dbReference type="EMBL" id="FOIM01000006">
    <property type="protein sequence ID" value="SET45051.1"/>
    <property type="molecule type" value="Genomic_DNA"/>
</dbReference>
<feature type="binding site" evidence="2">
    <location>
        <position position="203"/>
    </location>
    <ligand>
        <name>Zn(2+)</name>
        <dbReference type="ChEBI" id="CHEBI:29105"/>
        <label>1</label>
        <note>catalytic</note>
    </ligand>
</feature>
<keyword evidence="2" id="KW-0862">Zinc</keyword>
<name>A0A1I0EIT2_9FIRM</name>
<dbReference type="PANTHER" id="PTHR30304">
    <property type="entry name" value="D-TAGATOSE-1,6-BISPHOSPHATE ALDOLASE"/>
    <property type="match status" value="1"/>
</dbReference>
<dbReference type="SUPFAM" id="SSF51569">
    <property type="entry name" value="Aldolase"/>
    <property type="match status" value="1"/>
</dbReference>
<dbReference type="InterPro" id="IPR000771">
    <property type="entry name" value="FBA_II"/>
</dbReference>
<evidence type="ECO:0000256" key="1">
    <source>
        <dbReference type="PIRSR" id="PIRSR001359-1"/>
    </source>
</evidence>
<dbReference type="Pfam" id="PF01116">
    <property type="entry name" value="F_bP_aldolase"/>
    <property type="match status" value="1"/>
</dbReference>
<dbReference type="Gene3D" id="3.20.20.70">
    <property type="entry name" value="Aldolase class I"/>
    <property type="match status" value="1"/>
</dbReference>
<protein>
    <submittedName>
        <fullName evidence="3">Fructose-bisphosphate aldolase, class II</fullName>
    </submittedName>
</protein>
<dbReference type="NCBIfam" id="TIGR00167">
    <property type="entry name" value="cbbA"/>
    <property type="match status" value="1"/>
</dbReference>
<feature type="binding site" evidence="2">
    <location>
        <position position="103"/>
    </location>
    <ligand>
        <name>Zn(2+)</name>
        <dbReference type="ChEBI" id="CHEBI:29105"/>
        <label>2</label>
    </ligand>
</feature>
<dbReference type="PANTHER" id="PTHR30304:SF0">
    <property type="entry name" value="D-TAGATOSE-1,6-BISPHOSPHATE ALDOLASE SUBUNIT GATY-RELATED"/>
    <property type="match status" value="1"/>
</dbReference>
<dbReference type="Proteomes" id="UP000198508">
    <property type="component" value="Unassembled WGS sequence"/>
</dbReference>
<dbReference type="InterPro" id="IPR050246">
    <property type="entry name" value="Class_II_FBP_aldolase"/>
</dbReference>
<gene>
    <name evidence="3" type="ORF">SAMN05216313_106159</name>
</gene>
<accession>A0A1I0EIT2</accession>
<feature type="binding site" evidence="2">
    <location>
        <position position="133"/>
    </location>
    <ligand>
        <name>Zn(2+)</name>
        <dbReference type="ChEBI" id="CHEBI:29105"/>
        <label>2</label>
    </ligand>
</feature>
<sequence>MLCNLKEAARIAIAENSGLPAFNVFGYEDAAAVISAAERMNRPVVLMTNKVAVAHMGIPVLAGMLLEMARRSEVPTCVHLDHATELADIRQAVDSGYTSVMIDGSQLPFDENVAVTRAAVEIARPRGVSVEAEIGSVGYSDNADAKRRFTDPGEAERFAALTGVDALAVAVGTVHRMETQGVDLQFDLLRRIRQVVKIPLVIHGSTGVADRDLRRLIECGAVKINMGTTLRMVFGQTLREQIEENPKLFDRVEMYQKCMKAVEGKAIEKIKCL</sequence>